<proteinExistence type="predicted"/>
<accession>A0A9P4N6U6</accession>
<evidence type="ECO:0000313" key="2">
    <source>
        <dbReference type="EMBL" id="KAF2265184.1"/>
    </source>
</evidence>
<keyword evidence="1" id="KW-0472">Membrane</keyword>
<dbReference type="Proteomes" id="UP000800093">
    <property type="component" value="Unassembled WGS sequence"/>
</dbReference>
<evidence type="ECO:0000256" key="1">
    <source>
        <dbReference type="SAM" id="Phobius"/>
    </source>
</evidence>
<dbReference type="AlphaFoldDB" id="A0A9P4N6U6"/>
<sequence>MEENENSHNKVTLCNPASVPPFIFFFFFFFFHSTCSNDYSSVVYSLDLLSSGRLLSASHIHESSLFNTRAMGKITNTGLCYLALHWLTN</sequence>
<keyword evidence="3" id="KW-1185">Reference proteome</keyword>
<comment type="caution">
    <text evidence="2">The sequence shown here is derived from an EMBL/GenBank/DDBJ whole genome shotgun (WGS) entry which is preliminary data.</text>
</comment>
<keyword evidence="1" id="KW-1133">Transmembrane helix</keyword>
<dbReference type="EMBL" id="ML986610">
    <property type="protein sequence ID" value="KAF2265184.1"/>
    <property type="molecule type" value="Genomic_DNA"/>
</dbReference>
<name>A0A9P4N6U6_9PLEO</name>
<organism evidence="2 3">
    <name type="scientific">Lojkania enalia</name>
    <dbReference type="NCBI Taxonomy" id="147567"/>
    <lineage>
        <taxon>Eukaryota</taxon>
        <taxon>Fungi</taxon>
        <taxon>Dikarya</taxon>
        <taxon>Ascomycota</taxon>
        <taxon>Pezizomycotina</taxon>
        <taxon>Dothideomycetes</taxon>
        <taxon>Pleosporomycetidae</taxon>
        <taxon>Pleosporales</taxon>
        <taxon>Pleosporales incertae sedis</taxon>
        <taxon>Lojkania</taxon>
    </lineage>
</organism>
<evidence type="ECO:0000313" key="3">
    <source>
        <dbReference type="Proteomes" id="UP000800093"/>
    </source>
</evidence>
<gene>
    <name evidence="2" type="ORF">CC78DRAFT_208108</name>
</gene>
<reference evidence="3" key="1">
    <citation type="journal article" date="2020" name="Stud. Mycol.">
        <title>101 Dothideomycetes genomes: A test case for predicting lifestyles and emergence of pathogens.</title>
        <authorList>
            <person name="Haridas S."/>
            <person name="Albert R."/>
            <person name="Binder M."/>
            <person name="Bloem J."/>
            <person name="LaButti K."/>
            <person name="Salamov A."/>
            <person name="Andreopoulos B."/>
            <person name="Baker S."/>
            <person name="Barry K."/>
            <person name="Bills G."/>
            <person name="Bluhm B."/>
            <person name="Cannon C."/>
            <person name="Castanera R."/>
            <person name="Culley D."/>
            <person name="Daum C."/>
            <person name="Ezra D."/>
            <person name="Gonzalez J."/>
            <person name="Henrissat B."/>
            <person name="Kuo A."/>
            <person name="Liang C."/>
            <person name="Lipzen A."/>
            <person name="Lutzoni F."/>
            <person name="Magnuson J."/>
            <person name="Mondo S."/>
            <person name="Nolan M."/>
            <person name="Ohm R."/>
            <person name="Pangilinan J."/>
            <person name="Park H.-J."/>
            <person name="Ramirez L."/>
            <person name="Alfaro M."/>
            <person name="Sun H."/>
            <person name="Tritt A."/>
            <person name="Yoshinaga Y."/>
            <person name="Zwiers L.-H."/>
            <person name="Turgeon B."/>
            <person name="Goodwin S."/>
            <person name="Spatafora J."/>
            <person name="Crous P."/>
            <person name="Grigoriev I."/>
        </authorList>
    </citation>
    <scope>NUCLEOTIDE SEQUENCE [LARGE SCALE GENOMIC DNA]</scope>
    <source>
        <strain evidence="3">CBS 304.66</strain>
    </source>
</reference>
<protein>
    <submittedName>
        <fullName evidence="2">Uncharacterized protein</fullName>
    </submittedName>
</protein>
<feature type="transmembrane region" description="Helical" evidence="1">
    <location>
        <begin position="12"/>
        <end position="31"/>
    </location>
</feature>
<keyword evidence="1" id="KW-0812">Transmembrane</keyword>